<dbReference type="InterPro" id="IPR014710">
    <property type="entry name" value="RmlC-like_jellyroll"/>
</dbReference>
<organism evidence="3 4">
    <name type="scientific">Sphingomonas rustica</name>
    <dbReference type="NCBI Taxonomy" id="3103142"/>
    <lineage>
        <taxon>Bacteria</taxon>
        <taxon>Pseudomonadati</taxon>
        <taxon>Pseudomonadota</taxon>
        <taxon>Alphaproteobacteria</taxon>
        <taxon>Sphingomonadales</taxon>
        <taxon>Sphingomonadaceae</taxon>
        <taxon>Sphingomonas</taxon>
    </lineage>
</organism>
<dbReference type="Proteomes" id="UP001427805">
    <property type="component" value="Unassembled WGS sequence"/>
</dbReference>
<dbReference type="CDD" id="cd06989">
    <property type="entry name" value="cupin_DRT102"/>
    <property type="match status" value="1"/>
</dbReference>
<feature type="domain" description="ChrR-like cupin" evidence="2">
    <location>
        <begin position="50"/>
        <end position="144"/>
    </location>
</feature>
<dbReference type="SUPFAM" id="SSF51182">
    <property type="entry name" value="RmlC-like cupins"/>
    <property type="match status" value="1"/>
</dbReference>
<keyword evidence="4" id="KW-1185">Reference proteome</keyword>
<reference evidence="3 4" key="1">
    <citation type="submission" date="2024-05" db="EMBL/GenBank/DDBJ databases">
        <title>Sphingomonas sp. HF-S3 16S ribosomal RNA gene Genome sequencing and assembly.</title>
        <authorList>
            <person name="Lee H."/>
        </authorList>
    </citation>
    <scope>NUCLEOTIDE SEQUENCE [LARGE SCALE GENOMIC DNA]</scope>
    <source>
        <strain evidence="3 4">HF-S3</strain>
    </source>
</reference>
<dbReference type="InterPro" id="IPR011051">
    <property type="entry name" value="RmlC_Cupin_sf"/>
</dbReference>
<evidence type="ECO:0000313" key="3">
    <source>
        <dbReference type="EMBL" id="MEN3747654.1"/>
    </source>
</evidence>
<comment type="caution">
    <text evidence="3">The sequence shown here is derived from an EMBL/GenBank/DDBJ whole genome shotgun (WGS) entry which is preliminary data.</text>
</comment>
<keyword evidence="1" id="KW-0732">Signal</keyword>
<dbReference type="RefSeq" id="WP_346246692.1">
    <property type="nucleotide sequence ID" value="NZ_JBDIZK010000005.1"/>
</dbReference>
<sequence length="163" mass="16704">MRAGAVALLLVAIGPGAAAVQDGERRLTPDEAMALPVVPAGPGTSRLGAIETRLLSGDPAAGGLYTIAIRVPPDTRIAAHTHRDDRTAVVVQGVWHFGYGTTASTAASRALPAGSFYTEPADAAHFAWTGPEGATVYITGHGPTDTRYVEAGNDPAAHRTGKP</sequence>
<feature type="chain" id="PRO_5045885280" evidence="1">
    <location>
        <begin position="19"/>
        <end position="163"/>
    </location>
</feature>
<protein>
    <submittedName>
        <fullName evidence="3">Cupin domain-containing protein</fullName>
    </submittedName>
</protein>
<feature type="signal peptide" evidence="1">
    <location>
        <begin position="1"/>
        <end position="18"/>
    </location>
</feature>
<evidence type="ECO:0000259" key="2">
    <source>
        <dbReference type="Pfam" id="PF12973"/>
    </source>
</evidence>
<proteinExistence type="predicted"/>
<evidence type="ECO:0000256" key="1">
    <source>
        <dbReference type="SAM" id="SignalP"/>
    </source>
</evidence>
<gene>
    <name evidence="3" type="ORF">TPR58_10775</name>
</gene>
<name>A0ABV0B7V4_9SPHN</name>
<dbReference type="Pfam" id="PF12973">
    <property type="entry name" value="Cupin_7"/>
    <property type="match status" value="1"/>
</dbReference>
<evidence type="ECO:0000313" key="4">
    <source>
        <dbReference type="Proteomes" id="UP001427805"/>
    </source>
</evidence>
<dbReference type="InterPro" id="IPR025979">
    <property type="entry name" value="ChrR-like_cupin_dom"/>
</dbReference>
<dbReference type="EMBL" id="JBDIZK010000005">
    <property type="protein sequence ID" value="MEN3747654.1"/>
    <property type="molecule type" value="Genomic_DNA"/>
</dbReference>
<accession>A0ABV0B7V4</accession>
<dbReference type="Gene3D" id="2.60.120.10">
    <property type="entry name" value="Jelly Rolls"/>
    <property type="match status" value="1"/>
</dbReference>